<name>A0A926E7B5_9FIRM</name>
<gene>
    <name evidence="2" type="ORF">H8710_10545</name>
</gene>
<accession>A0A926E7B5</accession>
<keyword evidence="1" id="KW-1133">Transmembrane helix</keyword>
<keyword evidence="3" id="KW-1185">Reference proteome</keyword>
<sequence length="725" mass="81116">MTPMLSSVKSDRLGSVFAHCLHRYKSIWILYTITMFLVMPFSFFLSFLSNPHSTNIFIPTEVLFHLLALGMSVALPLILFQYINNRQAVDVFHSLPISRKNLFWGNYLFGLAVLLIPYVLFGIVTLGAQTAVNNELPLEVDYPVILTSIICFYSTMVFIMVNCGTLFESITYFGIIHIGYPLFVSAVLSFISSNTYGYPSNSASFIGNILYSFSPVRQLLDFYPNWDYYNWWKLPVLLGIAAFVAILGAYLYKRRKSESAGQSFAYIPLFYIGSLLISITVGLGFVLSLGSKKITSYIFGILLGIAVYFILDTIRNRGFRKVAQTAIVGCTAAVLVTAVFAASNLTHTFGYETRVPQIQQIESVVLYWSAPGSLGTSALDNGVKLNDRESIEAALAFHKSVTANIDTLKTGFPSNYLYDSENQPVGINLVKYTPYSFDDGSYPAFDYGNSRVQIVYVLQNGFKVYREYKNCPFALTKPLYEIAQSKAYQEAFVQWFRQEDYSDCENVALYSSLHQGAVSYTLSPDQAVRLAKAISSDLDARDNTSNLTPAESPKGFLELNGGYGRAYRAITLPVYPTDSNILAFLEKNGYDFLEPSIEEVPVAAYISKEERKSLMSYPTKTGRLFFCTGVGSQFGEWIPEKYAIEESGRAYAPKFHELTQQGLEELLTMIAPVYISETPHDAVILNGTNYLVYPQYEEQVKAIIESGQPVNYEPGTIPADTEIAY</sequence>
<reference evidence="2" key="1">
    <citation type="submission" date="2020-08" db="EMBL/GenBank/DDBJ databases">
        <title>Genome public.</title>
        <authorList>
            <person name="Liu C."/>
            <person name="Sun Q."/>
        </authorList>
    </citation>
    <scope>NUCLEOTIDE SEQUENCE</scope>
    <source>
        <strain evidence="2">NSJ-33</strain>
    </source>
</reference>
<protein>
    <submittedName>
        <fullName evidence="2">ABC transporter permease</fullName>
    </submittedName>
</protein>
<evidence type="ECO:0000313" key="3">
    <source>
        <dbReference type="Proteomes" id="UP000610760"/>
    </source>
</evidence>
<comment type="caution">
    <text evidence="2">The sequence shown here is derived from an EMBL/GenBank/DDBJ whole genome shotgun (WGS) entry which is preliminary data.</text>
</comment>
<dbReference type="RefSeq" id="WP_249295488.1">
    <property type="nucleotide sequence ID" value="NZ_JACRSV010000003.1"/>
</dbReference>
<dbReference type="AlphaFoldDB" id="A0A926E7B5"/>
<dbReference type="Proteomes" id="UP000610760">
    <property type="component" value="Unassembled WGS sequence"/>
</dbReference>
<feature type="transmembrane region" description="Helical" evidence="1">
    <location>
        <begin position="294"/>
        <end position="311"/>
    </location>
</feature>
<keyword evidence="1" id="KW-0812">Transmembrane</keyword>
<feature type="transmembrane region" description="Helical" evidence="1">
    <location>
        <begin position="264"/>
        <end position="288"/>
    </location>
</feature>
<evidence type="ECO:0000313" key="2">
    <source>
        <dbReference type="EMBL" id="MBC8560501.1"/>
    </source>
</evidence>
<evidence type="ECO:0000256" key="1">
    <source>
        <dbReference type="SAM" id="Phobius"/>
    </source>
</evidence>
<proteinExistence type="predicted"/>
<feature type="transmembrane region" description="Helical" evidence="1">
    <location>
        <begin position="62"/>
        <end position="83"/>
    </location>
</feature>
<dbReference type="EMBL" id="JACRSV010000003">
    <property type="protein sequence ID" value="MBC8560501.1"/>
    <property type="molecule type" value="Genomic_DNA"/>
</dbReference>
<feature type="transmembrane region" description="Helical" evidence="1">
    <location>
        <begin position="28"/>
        <end position="50"/>
    </location>
</feature>
<organism evidence="2 3">
    <name type="scientific">Fumia xinanensis</name>
    <dbReference type="NCBI Taxonomy" id="2763659"/>
    <lineage>
        <taxon>Bacteria</taxon>
        <taxon>Bacillati</taxon>
        <taxon>Bacillota</taxon>
        <taxon>Clostridia</taxon>
        <taxon>Eubacteriales</taxon>
        <taxon>Oscillospiraceae</taxon>
        <taxon>Fumia</taxon>
    </lineage>
</organism>
<feature type="transmembrane region" description="Helical" evidence="1">
    <location>
        <begin position="323"/>
        <end position="342"/>
    </location>
</feature>
<feature type="transmembrane region" description="Helical" evidence="1">
    <location>
        <begin position="231"/>
        <end position="252"/>
    </location>
</feature>
<feature type="transmembrane region" description="Helical" evidence="1">
    <location>
        <begin position="144"/>
        <end position="163"/>
    </location>
</feature>
<feature type="transmembrane region" description="Helical" evidence="1">
    <location>
        <begin position="170"/>
        <end position="191"/>
    </location>
</feature>
<feature type="transmembrane region" description="Helical" evidence="1">
    <location>
        <begin position="104"/>
        <end position="124"/>
    </location>
</feature>
<keyword evidence="1" id="KW-0472">Membrane</keyword>